<dbReference type="InterPro" id="IPR036187">
    <property type="entry name" value="DNA_mismatch_repair_MutS_sf"/>
</dbReference>
<dbReference type="Proteomes" id="UP000050969">
    <property type="component" value="Unassembled WGS sequence"/>
</dbReference>
<dbReference type="GO" id="GO:0043023">
    <property type="term" value="F:ribosomal large subunit binding"/>
    <property type="evidence" value="ECO:0007669"/>
    <property type="project" value="UniProtKB-UniRule"/>
</dbReference>
<dbReference type="PIRSF" id="PIRSF005814">
    <property type="entry name" value="MutS_YshD"/>
    <property type="match status" value="1"/>
</dbReference>
<dbReference type="STRING" id="1293598.IV56_GL001757"/>
<keyword evidence="3 9" id="KW-0547">Nucleotide-binding</keyword>
<dbReference type="GO" id="GO:0019843">
    <property type="term" value="F:rRNA binding"/>
    <property type="evidence" value="ECO:0007669"/>
    <property type="project" value="UniProtKB-UniRule"/>
</dbReference>
<evidence type="ECO:0000256" key="8">
    <source>
        <dbReference type="ARBA" id="ARBA00023125"/>
    </source>
</evidence>
<keyword evidence="8 9" id="KW-0238">DNA-binding</keyword>
<dbReference type="SMART" id="SM00463">
    <property type="entry name" value="SMR"/>
    <property type="match status" value="1"/>
</dbReference>
<dbReference type="PROSITE" id="PS50828">
    <property type="entry name" value="SMR"/>
    <property type="match status" value="1"/>
</dbReference>
<dbReference type="InterPro" id="IPR005747">
    <property type="entry name" value="MutS2"/>
</dbReference>
<dbReference type="InterPro" id="IPR027417">
    <property type="entry name" value="P-loop_NTPase"/>
</dbReference>
<evidence type="ECO:0000256" key="5">
    <source>
        <dbReference type="ARBA" id="ARBA00022801"/>
    </source>
</evidence>
<dbReference type="SUPFAM" id="SSF52540">
    <property type="entry name" value="P-loop containing nucleoside triphosphate hydrolases"/>
    <property type="match status" value="1"/>
</dbReference>
<keyword evidence="1 9" id="KW-0540">Nuclease</keyword>
<dbReference type="PROSITE" id="PS00486">
    <property type="entry name" value="DNA_MISMATCH_REPAIR_2"/>
    <property type="match status" value="1"/>
</dbReference>
<dbReference type="GO" id="GO:0030983">
    <property type="term" value="F:mismatched DNA binding"/>
    <property type="evidence" value="ECO:0007669"/>
    <property type="project" value="InterPro"/>
</dbReference>
<keyword evidence="13" id="KW-1185">Reference proteome</keyword>
<dbReference type="InterPro" id="IPR045076">
    <property type="entry name" value="MutS"/>
</dbReference>
<dbReference type="InterPro" id="IPR046893">
    <property type="entry name" value="MSSS"/>
</dbReference>
<feature type="domain" description="Smr" evidence="11">
    <location>
        <begin position="712"/>
        <end position="787"/>
    </location>
</feature>
<dbReference type="GO" id="GO:0004519">
    <property type="term" value="F:endonuclease activity"/>
    <property type="evidence" value="ECO:0007669"/>
    <property type="project" value="UniProtKB-UniRule"/>
</dbReference>
<dbReference type="SMART" id="SM00534">
    <property type="entry name" value="MUTSac"/>
    <property type="match status" value="1"/>
</dbReference>
<comment type="function">
    <text evidence="9">Acts as a ribosome collision sensor, splitting the ribosome into its 2 subunits. Detects stalled/collided 70S ribosomes which it binds and splits by an ATP-hydrolysis driven conformational change. Acts upstream of the ribosome quality control system (RQC), a ribosome-associated complex that mediates the extraction of incompletely synthesized nascent chains from stalled ribosomes and their subsequent degradation. Probably generates substrates for RQC.</text>
</comment>
<dbReference type="PANTHER" id="PTHR48466">
    <property type="entry name" value="OS10G0509000 PROTEIN-RELATED"/>
    <property type="match status" value="1"/>
</dbReference>
<dbReference type="SUPFAM" id="SSF48334">
    <property type="entry name" value="DNA repair protein MutS, domain III"/>
    <property type="match status" value="1"/>
</dbReference>
<feature type="coiled-coil region" evidence="10">
    <location>
        <begin position="515"/>
        <end position="599"/>
    </location>
</feature>
<keyword evidence="5 9" id="KW-0378">Hydrolase</keyword>
<dbReference type="GO" id="GO:0005524">
    <property type="term" value="F:ATP binding"/>
    <property type="evidence" value="ECO:0007669"/>
    <property type="project" value="UniProtKB-UniRule"/>
</dbReference>
<dbReference type="SUPFAM" id="SSF160443">
    <property type="entry name" value="SMR domain-like"/>
    <property type="match status" value="1"/>
</dbReference>
<evidence type="ECO:0000256" key="3">
    <source>
        <dbReference type="ARBA" id="ARBA00022741"/>
    </source>
</evidence>
<proteinExistence type="inferred from homology"/>
<evidence type="ECO:0000256" key="10">
    <source>
        <dbReference type="SAM" id="Coils"/>
    </source>
</evidence>
<keyword evidence="2 9" id="KW-0699">rRNA-binding</keyword>
<evidence type="ECO:0000256" key="6">
    <source>
        <dbReference type="ARBA" id="ARBA00022840"/>
    </source>
</evidence>
<feature type="binding site" evidence="9">
    <location>
        <begin position="334"/>
        <end position="341"/>
    </location>
    <ligand>
        <name>ATP</name>
        <dbReference type="ChEBI" id="CHEBI:30616"/>
    </ligand>
</feature>
<reference evidence="12 13" key="1">
    <citation type="journal article" date="2015" name="Genome Announc.">
        <title>Expanding the biotechnology potential of lactobacilli through comparative genomics of 213 strains and associated genera.</title>
        <authorList>
            <person name="Sun Z."/>
            <person name="Harris H.M."/>
            <person name="McCann A."/>
            <person name="Guo C."/>
            <person name="Argimon S."/>
            <person name="Zhang W."/>
            <person name="Yang X."/>
            <person name="Jeffery I.B."/>
            <person name="Cooney J.C."/>
            <person name="Kagawa T.F."/>
            <person name="Liu W."/>
            <person name="Song Y."/>
            <person name="Salvetti E."/>
            <person name="Wrobel A."/>
            <person name="Rasinkangas P."/>
            <person name="Parkhill J."/>
            <person name="Rea M.C."/>
            <person name="O'Sullivan O."/>
            <person name="Ritari J."/>
            <person name="Douillard F.P."/>
            <person name="Paul Ross R."/>
            <person name="Yang R."/>
            <person name="Briner A.E."/>
            <person name="Felis G.E."/>
            <person name="de Vos W.M."/>
            <person name="Barrangou R."/>
            <person name="Klaenhammer T.R."/>
            <person name="Caufield P.W."/>
            <person name="Cui Y."/>
            <person name="Zhang H."/>
            <person name="O'Toole P.W."/>
        </authorList>
    </citation>
    <scope>NUCLEOTIDE SEQUENCE [LARGE SCALE GENOMIC DNA]</scope>
    <source>
        <strain evidence="12 13">DSM 24301</strain>
    </source>
</reference>
<evidence type="ECO:0000256" key="2">
    <source>
        <dbReference type="ARBA" id="ARBA00022730"/>
    </source>
</evidence>
<dbReference type="SMART" id="SM00533">
    <property type="entry name" value="MUTSd"/>
    <property type="match status" value="1"/>
</dbReference>
<dbReference type="InterPro" id="IPR007696">
    <property type="entry name" value="DNA_mismatch_repair_MutS_core"/>
</dbReference>
<dbReference type="GO" id="GO:0006298">
    <property type="term" value="P:mismatch repair"/>
    <property type="evidence" value="ECO:0007669"/>
    <property type="project" value="InterPro"/>
</dbReference>
<accession>A0A0R2N4I8</accession>
<dbReference type="GO" id="GO:0072344">
    <property type="term" value="P:rescue of stalled ribosome"/>
    <property type="evidence" value="ECO:0007669"/>
    <property type="project" value="UniProtKB-UniRule"/>
</dbReference>
<dbReference type="FunFam" id="3.40.50.300:FF:000830">
    <property type="entry name" value="Endonuclease MutS2"/>
    <property type="match status" value="1"/>
</dbReference>
<dbReference type="Gene3D" id="3.30.1370.110">
    <property type="match status" value="1"/>
</dbReference>
<dbReference type="AlphaFoldDB" id="A0A0R2N4I8"/>
<dbReference type="Pfam" id="PF01713">
    <property type="entry name" value="Smr"/>
    <property type="match status" value="1"/>
</dbReference>
<evidence type="ECO:0000256" key="4">
    <source>
        <dbReference type="ARBA" id="ARBA00022759"/>
    </source>
</evidence>
<dbReference type="InterPro" id="IPR000432">
    <property type="entry name" value="DNA_mismatch_repair_MutS_C"/>
</dbReference>
<dbReference type="EC" id="3.6.4.-" evidence="9"/>
<dbReference type="NCBIfam" id="TIGR01069">
    <property type="entry name" value="mutS2"/>
    <property type="match status" value="1"/>
</dbReference>
<dbReference type="GO" id="GO:0045910">
    <property type="term" value="P:negative regulation of DNA recombination"/>
    <property type="evidence" value="ECO:0007669"/>
    <property type="project" value="InterPro"/>
</dbReference>
<gene>
    <name evidence="9" type="primary">mutS2</name>
    <name evidence="9" type="synonym">rqcU</name>
    <name evidence="12" type="ORF">IV56_GL001757</name>
</gene>
<dbReference type="Pfam" id="PF20297">
    <property type="entry name" value="MSSS"/>
    <property type="match status" value="1"/>
</dbReference>
<protein>
    <recommendedName>
        <fullName evidence="9">Endonuclease MutS2</fullName>
        <ecNumber evidence="9">3.1.-.-</ecNumber>
    </recommendedName>
    <alternativeName>
        <fullName evidence="9">Ribosome-associated protein quality control-upstream factor</fullName>
        <shortName evidence="9">RQC-upstream factor</shortName>
        <shortName evidence="9">RqcU</shortName>
        <ecNumber evidence="9">3.6.4.-</ecNumber>
    </alternativeName>
</protein>
<dbReference type="GO" id="GO:0016887">
    <property type="term" value="F:ATP hydrolysis activity"/>
    <property type="evidence" value="ECO:0007669"/>
    <property type="project" value="InterPro"/>
</dbReference>
<dbReference type="InterPro" id="IPR002625">
    <property type="entry name" value="Smr_dom"/>
</dbReference>
<comment type="caution">
    <text evidence="12">The sequence shown here is derived from an EMBL/GenBank/DDBJ whole genome shotgun (WGS) entry which is preliminary data.</text>
</comment>
<organism evidence="12 13">
    <name type="scientific">Lacticaseibacillus saniviri JCM 17471 = DSM 24301</name>
    <dbReference type="NCBI Taxonomy" id="1293598"/>
    <lineage>
        <taxon>Bacteria</taxon>
        <taxon>Bacillati</taxon>
        <taxon>Bacillota</taxon>
        <taxon>Bacilli</taxon>
        <taxon>Lactobacillales</taxon>
        <taxon>Lactobacillaceae</taxon>
        <taxon>Lacticaseibacillus</taxon>
    </lineage>
</organism>
<evidence type="ECO:0000256" key="1">
    <source>
        <dbReference type="ARBA" id="ARBA00022722"/>
    </source>
</evidence>
<dbReference type="Gene3D" id="3.40.50.300">
    <property type="entry name" value="P-loop containing nucleotide triphosphate hydrolases"/>
    <property type="match status" value="1"/>
</dbReference>
<evidence type="ECO:0000259" key="11">
    <source>
        <dbReference type="PROSITE" id="PS50828"/>
    </source>
</evidence>
<dbReference type="EMBL" id="JQCE01000006">
    <property type="protein sequence ID" value="KRO17962.1"/>
    <property type="molecule type" value="Genomic_DNA"/>
</dbReference>
<dbReference type="CDD" id="cd03280">
    <property type="entry name" value="ABC_MutS2"/>
    <property type="match status" value="1"/>
</dbReference>
<comment type="subunit">
    <text evidence="9">Homodimer. Binds to stalled ribosomes, contacting rRNA.</text>
</comment>
<dbReference type="PATRIC" id="fig|1293598.4.peg.1831"/>
<dbReference type="PANTHER" id="PTHR48466:SF2">
    <property type="entry name" value="OS10G0509000 PROTEIN"/>
    <property type="match status" value="1"/>
</dbReference>
<dbReference type="GO" id="GO:0140664">
    <property type="term" value="F:ATP-dependent DNA damage sensor activity"/>
    <property type="evidence" value="ECO:0007669"/>
    <property type="project" value="InterPro"/>
</dbReference>
<comment type="similarity">
    <text evidence="9">Belongs to the DNA mismatch repair MutS family. MutS2 subfamily.</text>
</comment>
<keyword evidence="7 9" id="KW-0694">RNA-binding</keyword>
<evidence type="ECO:0000313" key="12">
    <source>
        <dbReference type="EMBL" id="KRO17962.1"/>
    </source>
</evidence>
<evidence type="ECO:0000256" key="9">
    <source>
        <dbReference type="HAMAP-Rule" id="MF_00092"/>
    </source>
</evidence>
<dbReference type="InterPro" id="IPR036063">
    <property type="entry name" value="Smr_dom_sf"/>
</dbReference>
<evidence type="ECO:0000313" key="13">
    <source>
        <dbReference type="Proteomes" id="UP000050969"/>
    </source>
</evidence>
<keyword evidence="6 9" id="KW-0067">ATP-binding</keyword>
<evidence type="ECO:0000256" key="7">
    <source>
        <dbReference type="ARBA" id="ARBA00022884"/>
    </source>
</evidence>
<dbReference type="EC" id="3.1.-.-" evidence="9"/>
<keyword evidence="10" id="KW-0175">Coiled coil</keyword>
<comment type="function">
    <text evidence="9">Endonuclease that is involved in the suppression of homologous recombination and thus may have a key role in the control of bacterial genetic diversity.</text>
</comment>
<dbReference type="HAMAP" id="MF_00092">
    <property type="entry name" value="MutS2"/>
    <property type="match status" value="1"/>
</dbReference>
<name>A0A0R2N4I8_9LACO</name>
<sequence>MMNKKILDILEFNRIQQTLQSYIVTAVGFDMVAQLKPVSDALTMQTALDETADGVTILRLKGGIPVPMLENIRPALKRVDIGAVLNGQELAGLSRILSTVAAVDRFLVDLQDNVDLRQVYQLQDQLTAVPALAKALRTAVDEDGRILDDASAHLRGVRQQIKRLENDIRKRLEGYTRGNSAKYLSDPIVTIRDDRYVIPVRAEYRNQFGGVVHDQSATGQTLFIEPQAVVDMNNQLREAQIEENTEINRILAELSNQVAPYTSELADNANILGHFDFINAKAKYAQQMKATEPLISDSNFVNLIDARHPLLDPKQVVANTITIGEKYQAIVVTGPNTGGKTITLKTLGLIQLMAQSGLFIPATEESTVGIFSQVFADIGDEQSIEQNLSTFSSHMQNITQILADLDDKSLVLFDELGAGTDPQEGAALAIAILDQVGAIGAYVVASTHYPELKLYGYNTPGTINASMEFDVTTLQPTYRLLIGVPGRSNAFDISLRLGLNPDIVNRAKLLISDDSHELNNMISDLENQRNAAESEYRDLTKQLADAQKLHQELQTAYTTLQEERDKQVAQAKRQANQIVENAEVKADKIIKDLRQMQLDNAGSIKENQLIDAKTGLRQLRQEEAPLKKNKVLKREKAKQSFKVGDEVMVTSYGQKGTLLEQLDKTHWQVQLGILKMKVATTDLQKAQVEKSQPKRRVATVRGGMNSGPSTTLDLRGQRYDEAMANLDSYIDAALLAGYPQITIVHGLGTGAIRNGVTQYLKRNRQVKKFGFAPQNSGGSGATIVEFK</sequence>
<dbReference type="Pfam" id="PF00488">
    <property type="entry name" value="MutS_V"/>
    <property type="match status" value="1"/>
</dbReference>
<keyword evidence="4 9" id="KW-0255">Endonuclease</keyword>